<accession>A0A3S5CVJ9</accession>
<dbReference type="EMBL" id="OUUZ01000001">
    <property type="protein sequence ID" value="SPQ17796.1"/>
    <property type="molecule type" value="Genomic_DNA"/>
</dbReference>
<reference evidence="1 2" key="1">
    <citation type="submission" date="2018-04" db="EMBL/GenBank/DDBJ databases">
        <authorList>
            <person name="Huttner S."/>
            <person name="Dainat J."/>
        </authorList>
    </citation>
    <scope>NUCLEOTIDE SEQUENCE [LARGE SCALE GENOMIC DNA]</scope>
</reference>
<evidence type="ECO:0000313" key="1">
    <source>
        <dbReference type="EMBL" id="SPQ17796.1"/>
    </source>
</evidence>
<dbReference type="AlphaFoldDB" id="A0A3S5CVJ9"/>
<gene>
    <name evidence="1" type="ORF">TT172_LOCUS215</name>
</gene>
<protein>
    <submittedName>
        <fullName evidence="1">50ab560a-9b06-44be-8cb6-c269dff54d97</fullName>
    </submittedName>
</protein>
<name>A0A3S5CVJ9_9PEZI</name>
<organism evidence="1 2">
    <name type="scientific">Thermothielavioides terrestris</name>
    <dbReference type="NCBI Taxonomy" id="2587410"/>
    <lineage>
        <taxon>Eukaryota</taxon>
        <taxon>Fungi</taxon>
        <taxon>Dikarya</taxon>
        <taxon>Ascomycota</taxon>
        <taxon>Pezizomycotina</taxon>
        <taxon>Sordariomycetes</taxon>
        <taxon>Sordariomycetidae</taxon>
        <taxon>Sordariales</taxon>
        <taxon>Chaetomiaceae</taxon>
        <taxon>Thermothielavioides</taxon>
    </lineage>
</organism>
<sequence>GHSTVLIQDRHRGGDTTTMIIINQSNPSINALRNICATYTFSAASGTSAEARGAASTLLRGLLSSNSTRPHELGCPTNRQFFLSTEHSVCSHRNLFGCPSAIRLAFAESAFSAQPTWRAVRGRGLR</sequence>
<evidence type="ECO:0000313" key="2">
    <source>
        <dbReference type="Proteomes" id="UP000289323"/>
    </source>
</evidence>
<dbReference type="Proteomes" id="UP000289323">
    <property type="component" value="Unassembled WGS sequence"/>
</dbReference>
<proteinExistence type="predicted"/>
<feature type="non-terminal residue" evidence="1">
    <location>
        <position position="1"/>
    </location>
</feature>